<dbReference type="EMBL" id="CP002582">
    <property type="protein sequence ID" value="ADZ83253.1"/>
    <property type="molecule type" value="Genomic_DNA"/>
</dbReference>
<sequence>MMKKIEAIIRPENLEQLKEALLKANIPGMTINQIYGCGNQYGYTEHVRANEIIVNTLPKVEVKLIIPDERLDEMIKLIISVTQSGEFGDGKIFVYDVVDCIRIRTAEHGDKAL</sequence>
<comment type="similarity">
    <text evidence="1">Belongs to the P(II) protein family.</text>
</comment>
<dbReference type="PRINTS" id="PR00340">
    <property type="entry name" value="PIIGLNB"/>
</dbReference>
<dbReference type="PROSITE" id="PS51343">
    <property type="entry name" value="PII_GLNB_DOM"/>
    <property type="match status" value="1"/>
</dbReference>
<dbReference type="Pfam" id="PF00543">
    <property type="entry name" value="P-II"/>
    <property type="match status" value="1"/>
</dbReference>
<dbReference type="PROSITE" id="PS00638">
    <property type="entry name" value="PII_GLNB_CTER"/>
    <property type="match status" value="1"/>
</dbReference>
<gene>
    <name evidence="2" type="ordered locus">Clole_1527</name>
</gene>
<dbReference type="InterPro" id="IPR015867">
    <property type="entry name" value="N-reg_PII/ATP_PRibTrfase_C"/>
</dbReference>
<dbReference type="InterPro" id="IPR002187">
    <property type="entry name" value="N-reg_PII"/>
</dbReference>
<dbReference type="HOGENOM" id="CLU_082268_0_0_9"/>
<dbReference type="STRING" id="642492.Clole_1527"/>
<name>F2JJX1_CELLD</name>
<accession>F2JJX1</accession>
<dbReference type="AlphaFoldDB" id="F2JJX1"/>
<dbReference type="GO" id="GO:0006808">
    <property type="term" value="P:regulation of nitrogen utilization"/>
    <property type="evidence" value="ECO:0007669"/>
    <property type="project" value="InterPro"/>
</dbReference>
<dbReference type="GO" id="GO:0030234">
    <property type="term" value="F:enzyme regulator activity"/>
    <property type="evidence" value="ECO:0007669"/>
    <property type="project" value="InterPro"/>
</dbReference>
<dbReference type="eggNOG" id="COG0347">
    <property type="taxonomic scope" value="Bacteria"/>
</dbReference>
<dbReference type="Proteomes" id="UP000008467">
    <property type="component" value="Chromosome"/>
</dbReference>
<proteinExistence type="inferred from homology"/>
<dbReference type="GO" id="GO:0005829">
    <property type="term" value="C:cytosol"/>
    <property type="evidence" value="ECO:0007669"/>
    <property type="project" value="TreeGrafter"/>
</dbReference>
<organism evidence="2 3">
    <name type="scientific">Cellulosilyticum lentocellum (strain ATCC 49066 / DSM 5427 / NCIMB 11756 / RHM5)</name>
    <name type="common">Clostridium lentocellum</name>
    <dbReference type="NCBI Taxonomy" id="642492"/>
    <lineage>
        <taxon>Bacteria</taxon>
        <taxon>Bacillati</taxon>
        <taxon>Bacillota</taxon>
        <taxon>Clostridia</taxon>
        <taxon>Lachnospirales</taxon>
        <taxon>Cellulosilyticaceae</taxon>
        <taxon>Cellulosilyticum</taxon>
    </lineage>
</organism>
<evidence type="ECO:0000313" key="3">
    <source>
        <dbReference type="Proteomes" id="UP000008467"/>
    </source>
</evidence>
<dbReference type="SUPFAM" id="SSF54913">
    <property type="entry name" value="GlnB-like"/>
    <property type="match status" value="1"/>
</dbReference>
<dbReference type="Gene3D" id="3.30.70.120">
    <property type="match status" value="1"/>
</dbReference>
<protein>
    <submittedName>
        <fullName evidence="2">Nitrogen regulatory protein P-II</fullName>
    </submittedName>
</protein>
<keyword evidence="3" id="KW-1185">Reference proteome</keyword>
<dbReference type="InterPro" id="IPR017918">
    <property type="entry name" value="N-reg_PII_CS"/>
</dbReference>
<reference evidence="2 3" key="1">
    <citation type="journal article" date="2011" name="J. Bacteriol.">
        <title>Complete genome sequence of the cellulose-degrading bacterium Cellulosilyticum lentocellum.</title>
        <authorList>
            <consortium name="US DOE Joint Genome Institute"/>
            <person name="Miller D.A."/>
            <person name="Suen G."/>
            <person name="Bruce D."/>
            <person name="Copeland A."/>
            <person name="Cheng J.F."/>
            <person name="Detter C."/>
            <person name="Goodwin L.A."/>
            <person name="Han C.S."/>
            <person name="Hauser L.J."/>
            <person name="Land M.L."/>
            <person name="Lapidus A."/>
            <person name="Lucas S."/>
            <person name="Meincke L."/>
            <person name="Pitluck S."/>
            <person name="Tapia R."/>
            <person name="Teshima H."/>
            <person name="Woyke T."/>
            <person name="Fox B.G."/>
            <person name="Angert E.R."/>
            <person name="Currie C.R."/>
        </authorList>
    </citation>
    <scope>NUCLEOTIDE SEQUENCE [LARGE SCALE GENOMIC DNA]</scope>
    <source>
        <strain evidence="3">ATCC 49066 / DSM 5427 / NCIMB 11756 / RHM5</strain>
    </source>
</reference>
<dbReference type="KEGG" id="cle:Clole_1527"/>
<evidence type="ECO:0000256" key="1">
    <source>
        <dbReference type="RuleBase" id="RU003936"/>
    </source>
</evidence>
<dbReference type="GO" id="GO:0005524">
    <property type="term" value="F:ATP binding"/>
    <property type="evidence" value="ECO:0007669"/>
    <property type="project" value="TreeGrafter"/>
</dbReference>
<dbReference type="SMART" id="SM00938">
    <property type="entry name" value="P-II"/>
    <property type="match status" value="1"/>
</dbReference>
<dbReference type="InterPro" id="IPR011322">
    <property type="entry name" value="N-reg_PII-like_a/b"/>
</dbReference>
<dbReference type="PANTHER" id="PTHR30115">
    <property type="entry name" value="NITROGEN REGULATORY PROTEIN P-II"/>
    <property type="match status" value="1"/>
</dbReference>
<dbReference type="PANTHER" id="PTHR30115:SF11">
    <property type="entry name" value="NITROGEN REGULATORY PROTEIN P-II HOMOLOG"/>
    <property type="match status" value="1"/>
</dbReference>
<evidence type="ECO:0000313" key="2">
    <source>
        <dbReference type="EMBL" id="ADZ83253.1"/>
    </source>
</evidence>